<dbReference type="AlphaFoldDB" id="A0AAD7WH35"/>
<evidence type="ECO:0000256" key="1">
    <source>
        <dbReference type="SAM" id="MobiDB-lite"/>
    </source>
</evidence>
<accession>A0AAD7WH35</accession>
<dbReference type="Proteomes" id="UP001221898">
    <property type="component" value="Unassembled WGS sequence"/>
</dbReference>
<protein>
    <submittedName>
        <fullName evidence="2">Uncharacterized protein</fullName>
    </submittedName>
</protein>
<proteinExistence type="predicted"/>
<feature type="region of interest" description="Disordered" evidence="1">
    <location>
        <begin position="20"/>
        <end position="40"/>
    </location>
</feature>
<sequence length="80" mass="9032">MRLQPARVIHSASRGAQTAALSVEWTERGTRHDDEGTGRAPSARRWLCCQWEWVTVVPADERGGSWRITQPRSVLPECFA</sequence>
<organism evidence="2 3">
    <name type="scientific">Aldrovandia affinis</name>
    <dbReference type="NCBI Taxonomy" id="143900"/>
    <lineage>
        <taxon>Eukaryota</taxon>
        <taxon>Metazoa</taxon>
        <taxon>Chordata</taxon>
        <taxon>Craniata</taxon>
        <taxon>Vertebrata</taxon>
        <taxon>Euteleostomi</taxon>
        <taxon>Actinopterygii</taxon>
        <taxon>Neopterygii</taxon>
        <taxon>Teleostei</taxon>
        <taxon>Notacanthiformes</taxon>
        <taxon>Halosauridae</taxon>
        <taxon>Aldrovandia</taxon>
    </lineage>
</organism>
<feature type="compositionally biased region" description="Basic and acidic residues" evidence="1">
    <location>
        <begin position="25"/>
        <end position="37"/>
    </location>
</feature>
<name>A0AAD7WH35_9TELE</name>
<reference evidence="2" key="1">
    <citation type="journal article" date="2023" name="Science">
        <title>Genome structures resolve the early diversification of teleost fishes.</title>
        <authorList>
            <person name="Parey E."/>
            <person name="Louis A."/>
            <person name="Montfort J."/>
            <person name="Bouchez O."/>
            <person name="Roques C."/>
            <person name="Iampietro C."/>
            <person name="Lluch J."/>
            <person name="Castinel A."/>
            <person name="Donnadieu C."/>
            <person name="Desvignes T."/>
            <person name="Floi Bucao C."/>
            <person name="Jouanno E."/>
            <person name="Wen M."/>
            <person name="Mejri S."/>
            <person name="Dirks R."/>
            <person name="Jansen H."/>
            <person name="Henkel C."/>
            <person name="Chen W.J."/>
            <person name="Zahm M."/>
            <person name="Cabau C."/>
            <person name="Klopp C."/>
            <person name="Thompson A.W."/>
            <person name="Robinson-Rechavi M."/>
            <person name="Braasch I."/>
            <person name="Lecointre G."/>
            <person name="Bobe J."/>
            <person name="Postlethwait J.H."/>
            <person name="Berthelot C."/>
            <person name="Roest Crollius H."/>
            <person name="Guiguen Y."/>
        </authorList>
    </citation>
    <scope>NUCLEOTIDE SEQUENCE</scope>
    <source>
        <strain evidence="2">NC1722</strain>
    </source>
</reference>
<gene>
    <name evidence="2" type="ORF">AAFF_G00019520</name>
</gene>
<comment type="caution">
    <text evidence="2">The sequence shown here is derived from an EMBL/GenBank/DDBJ whole genome shotgun (WGS) entry which is preliminary data.</text>
</comment>
<dbReference type="EMBL" id="JAINUG010000107">
    <property type="protein sequence ID" value="KAJ8396375.1"/>
    <property type="molecule type" value="Genomic_DNA"/>
</dbReference>
<evidence type="ECO:0000313" key="2">
    <source>
        <dbReference type="EMBL" id="KAJ8396375.1"/>
    </source>
</evidence>
<evidence type="ECO:0000313" key="3">
    <source>
        <dbReference type="Proteomes" id="UP001221898"/>
    </source>
</evidence>
<keyword evidence="3" id="KW-1185">Reference proteome</keyword>